<dbReference type="InterPro" id="IPR011055">
    <property type="entry name" value="Dup_hybrid_motif"/>
</dbReference>
<dbReference type="Proteomes" id="UP000681290">
    <property type="component" value="Unassembled WGS sequence"/>
</dbReference>
<accession>A0ABQ4MYY0</accession>
<keyword evidence="1" id="KW-0472">Membrane</keyword>
<keyword evidence="1" id="KW-1133">Transmembrane helix</keyword>
<reference evidence="3 4" key="1">
    <citation type="submission" date="2021-03" db="EMBL/GenBank/DDBJ databases">
        <title>Antimicrobial resistance genes in bacteria isolated from Japanese honey, and their potential for conferring macrolide and lincosamide resistance in the American foulbrood pathogen Paenibacillus larvae.</title>
        <authorList>
            <person name="Okamoto M."/>
            <person name="Kumagai M."/>
            <person name="Kanamori H."/>
            <person name="Takamatsu D."/>
        </authorList>
    </citation>
    <scope>NUCLEOTIDE SEQUENCE [LARGE SCALE GENOMIC DNA]</scope>
    <source>
        <strain evidence="3 4">J15TS10</strain>
    </source>
</reference>
<gene>
    <name evidence="3" type="ORF">J15TS10_49520</name>
</gene>
<dbReference type="InterPro" id="IPR050570">
    <property type="entry name" value="Cell_wall_metabolism_enzyme"/>
</dbReference>
<comment type="caution">
    <text evidence="3">The sequence shown here is derived from an EMBL/GenBank/DDBJ whole genome shotgun (WGS) entry which is preliminary data.</text>
</comment>
<evidence type="ECO:0000256" key="1">
    <source>
        <dbReference type="SAM" id="Phobius"/>
    </source>
</evidence>
<evidence type="ECO:0000313" key="4">
    <source>
        <dbReference type="Proteomes" id="UP000681290"/>
    </source>
</evidence>
<dbReference type="RefSeq" id="WP_213595239.1">
    <property type="nucleotide sequence ID" value="NZ_BOSM01000014.1"/>
</dbReference>
<dbReference type="PANTHER" id="PTHR21666">
    <property type="entry name" value="PEPTIDASE-RELATED"/>
    <property type="match status" value="1"/>
</dbReference>
<protein>
    <recommendedName>
        <fullName evidence="2">M23ase beta-sheet core domain-containing protein</fullName>
    </recommendedName>
</protein>
<dbReference type="CDD" id="cd12797">
    <property type="entry name" value="M23_peptidase"/>
    <property type="match status" value="1"/>
</dbReference>
<keyword evidence="4" id="KW-1185">Reference proteome</keyword>
<feature type="domain" description="M23ase beta-sheet core" evidence="2">
    <location>
        <begin position="110"/>
        <end position="211"/>
    </location>
</feature>
<name>A0ABQ4MYY0_9BACL</name>
<dbReference type="EMBL" id="BOSM01000014">
    <property type="protein sequence ID" value="GIP61138.1"/>
    <property type="molecule type" value="Genomic_DNA"/>
</dbReference>
<dbReference type="Pfam" id="PF01551">
    <property type="entry name" value="Peptidase_M23"/>
    <property type="match status" value="1"/>
</dbReference>
<dbReference type="SUPFAM" id="SSF51261">
    <property type="entry name" value="Duplicated hybrid motif"/>
    <property type="match status" value="1"/>
</dbReference>
<evidence type="ECO:0000259" key="2">
    <source>
        <dbReference type="Pfam" id="PF01551"/>
    </source>
</evidence>
<dbReference type="Gene3D" id="2.70.70.10">
    <property type="entry name" value="Glucose Permease (Domain IIA)"/>
    <property type="match status" value="1"/>
</dbReference>
<organism evidence="3 4">
    <name type="scientific">Paenibacillus woosongensis</name>
    <dbReference type="NCBI Taxonomy" id="307580"/>
    <lineage>
        <taxon>Bacteria</taxon>
        <taxon>Bacillati</taxon>
        <taxon>Bacillota</taxon>
        <taxon>Bacilli</taxon>
        <taxon>Bacillales</taxon>
        <taxon>Paenibacillaceae</taxon>
        <taxon>Paenibacillus</taxon>
    </lineage>
</organism>
<sequence>MSTVKKTQQVADQYRNVRRIVSIITSLSSPYLAIFLGIILIVFLIVLLVFIPFLLFADQDKLQSSFNDGYYWSVPTQLDSDGTAYVWPVPSISRISSSFGTRDLFGTIRNHNGIDIADGAEKTGNQPIYSMAAGTVTLAGAASGYGQAIYIDHGNGLVSIYGHLSTEMMVSAGDTVSKGELIGRIGAGIVGRSTGAHLHFQINLNGTPVNPLGYVQPPDAAVPVEISYRKLNIDYVYQFLKDRESALADREILEMIDQAGKKKNVDPHLLIAITGQEQSFVPKKNNHADKIIKNPWNVFGCWCSGKGATLTTEESATIAASTIVKLSANRPTGRDPIEWLSALDNPKGYYAEHRGWWIGVSKFWRALLGGEG</sequence>
<dbReference type="InterPro" id="IPR016047">
    <property type="entry name" value="M23ase_b-sheet_dom"/>
</dbReference>
<proteinExistence type="predicted"/>
<feature type="transmembrane region" description="Helical" evidence="1">
    <location>
        <begin position="31"/>
        <end position="56"/>
    </location>
</feature>
<keyword evidence="1" id="KW-0812">Transmembrane</keyword>
<dbReference type="PANTHER" id="PTHR21666:SF270">
    <property type="entry name" value="MUREIN HYDROLASE ACTIVATOR ENVC"/>
    <property type="match status" value="1"/>
</dbReference>
<evidence type="ECO:0000313" key="3">
    <source>
        <dbReference type="EMBL" id="GIP61138.1"/>
    </source>
</evidence>